<evidence type="ECO:0000313" key="2">
    <source>
        <dbReference type="EMBL" id="KPI86777.1"/>
    </source>
</evidence>
<dbReference type="EMBL" id="LJSK01000116">
    <property type="protein sequence ID" value="KPI86777.1"/>
    <property type="molecule type" value="Genomic_DNA"/>
</dbReference>
<feature type="compositionally biased region" description="Low complexity" evidence="1">
    <location>
        <begin position="219"/>
        <end position="233"/>
    </location>
</feature>
<accession>A0A0N0P658</accession>
<name>A0A0N0P658_LEPSE</name>
<dbReference type="OrthoDB" id="242561at2759"/>
<gene>
    <name evidence="2" type="ORF">ABL78_4146</name>
</gene>
<reference evidence="2 3" key="1">
    <citation type="journal article" date="2015" name="PLoS Pathog.">
        <title>Leptomonas seymouri: Adaptations to the Dixenous Life Cycle Analyzed by Genome Sequencing, Transcriptome Profiling and Co-infection with Leishmania donovani.</title>
        <authorList>
            <person name="Kraeva N."/>
            <person name="Butenko A."/>
            <person name="Hlavacova J."/>
            <person name="Kostygov A."/>
            <person name="Myskova J."/>
            <person name="Grybchuk D."/>
            <person name="Lestinova T."/>
            <person name="Votypka J."/>
            <person name="Volf P."/>
            <person name="Opperdoes F."/>
            <person name="Flegontov P."/>
            <person name="Lukes J."/>
            <person name="Yurchenko V."/>
        </authorList>
    </citation>
    <scope>NUCLEOTIDE SEQUENCE [LARGE SCALE GENOMIC DNA]</scope>
    <source>
        <strain evidence="2 3">ATCC 30220</strain>
    </source>
</reference>
<sequence length="524" mass="55602">MKEASVLGAGELGKACALALAAGGASAVRLLTRDVSLVTLDSGSRGPSAATPASPSNEAASSQWPSSIGFYSVSQTLSDDVALSQYTKGPLFVCTPITAYLSYDNTWAKTALGSEHSAVTYDVLRRWRRTVSNPPLSSPAFPAVRPNALAPFVSTLTRGFTADGFVPAQIAEELLNRGTSASPIDDTDVSGRDDRDIPVLVAAGPLMAMEWARQCTPITSSPDQAASSSSKTSFIPPRPRSVMDGNAEAEEQSEELRPVRGGTNATALASSYPHAFSGASLTFAAWTPSIHADAGRQDALAQQLHEMFSRESITYLREPDAAAVLSIVNGCAPLCAFGAGLVSSVYSGANVNALASYAQHATSATEQLINQLLGRSRGTPLPIAAWSTLNCACTSLVSREFALGRQLNFYFRKQDAEQAIFRGRTHQLFAATVDGLHTRMQASGVASPFYEVLMDTYNTMIRASRAGEGLVKEGYYGYRDAQEDESVLLRHAMQVDEAMLSGDEGRFAAAKERLVKAFSGAVAQ</sequence>
<dbReference type="AlphaFoldDB" id="A0A0N0P658"/>
<organism evidence="2 3">
    <name type="scientific">Leptomonas seymouri</name>
    <dbReference type="NCBI Taxonomy" id="5684"/>
    <lineage>
        <taxon>Eukaryota</taxon>
        <taxon>Discoba</taxon>
        <taxon>Euglenozoa</taxon>
        <taxon>Kinetoplastea</taxon>
        <taxon>Metakinetoplastina</taxon>
        <taxon>Trypanosomatida</taxon>
        <taxon>Trypanosomatidae</taxon>
        <taxon>Leishmaniinae</taxon>
        <taxon>Leptomonas</taxon>
    </lineage>
</organism>
<evidence type="ECO:0000256" key="1">
    <source>
        <dbReference type="SAM" id="MobiDB-lite"/>
    </source>
</evidence>
<protein>
    <submittedName>
        <fullName evidence="2">Uncharacterized protein</fullName>
    </submittedName>
</protein>
<feature type="compositionally biased region" description="Polar residues" evidence="1">
    <location>
        <begin position="51"/>
        <end position="64"/>
    </location>
</feature>
<dbReference type="Proteomes" id="UP000038009">
    <property type="component" value="Unassembled WGS sequence"/>
</dbReference>
<evidence type="ECO:0000313" key="3">
    <source>
        <dbReference type="Proteomes" id="UP000038009"/>
    </source>
</evidence>
<feature type="region of interest" description="Disordered" evidence="1">
    <location>
        <begin position="42"/>
        <end position="64"/>
    </location>
</feature>
<feature type="region of interest" description="Disordered" evidence="1">
    <location>
        <begin position="218"/>
        <end position="260"/>
    </location>
</feature>
<comment type="caution">
    <text evidence="2">The sequence shown here is derived from an EMBL/GenBank/DDBJ whole genome shotgun (WGS) entry which is preliminary data.</text>
</comment>
<dbReference type="OMA" id="CPATHDV"/>
<dbReference type="VEuPathDB" id="TriTrypDB:Lsey_0116_0070"/>
<proteinExistence type="predicted"/>
<keyword evidence="3" id="KW-1185">Reference proteome</keyword>